<evidence type="ECO:0000313" key="2">
    <source>
        <dbReference type="EMBL" id="WEW54679.1"/>
    </source>
</evidence>
<proteinExistence type="predicted"/>
<keyword evidence="3" id="KW-1185">Reference proteome</keyword>
<feature type="domain" description="DUF6590" evidence="1">
    <location>
        <begin position="238"/>
        <end position="348"/>
    </location>
</feature>
<reference evidence="2" key="1">
    <citation type="submission" date="2023-03" db="EMBL/GenBank/DDBJ databases">
        <title>Emydomyces testavorans Genome Sequence.</title>
        <authorList>
            <person name="Hoyer L."/>
        </authorList>
    </citation>
    <scope>NUCLEOTIDE SEQUENCE</scope>
    <source>
        <strain evidence="2">16-2883</strain>
    </source>
</reference>
<dbReference type="EMBL" id="CP120627">
    <property type="protein sequence ID" value="WEW54679.1"/>
    <property type="molecule type" value="Genomic_DNA"/>
</dbReference>
<dbReference type="InterPro" id="IPR046497">
    <property type="entry name" value="DUF6590"/>
</dbReference>
<organism evidence="2 3">
    <name type="scientific">Emydomyces testavorans</name>
    <dbReference type="NCBI Taxonomy" id="2070801"/>
    <lineage>
        <taxon>Eukaryota</taxon>
        <taxon>Fungi</taxon>
        <taxon>Dikarya</taxon>
        <taxon>Ascomycota</taxon>
        <taxon>Pezizomycotina</taxon>
        <taxon>Eurotiomycetes</taxon>
        <taxon>Eurotiomycetidae</taxon>
        <taxon>Onygenales</taxon>
        <taxon>Nannizziopsiaceae</taxon>
        <taxon>Emydomyces</taxon>
    </lineage>
</organism>
<evidence type="ECO:0000313" key="3">
    <source>
        <dbReference type="Proteomes" id="UP001219355"/>
    </source>
</evidence>
<dbReference type="AlphaFoldDB" id="A0AAF0DAU0"/>
<protein>
    <recommendedName>
        <fullName evidence="1">DUF6590 domain-containing protein</fullName>
    </recommendedName>
</protein>
<gene>
    <name evidence="2" type="ORF">PRK78_000101</name>
</gene>
<sequence length="399" mass="45460">MSFGFSVGDFIAAAQLIFAIGTALSDAKGASKDYRDLVQELKVMSKTFTWVKEMESQSPITRGIIGDLKEIVEDSTKDIDEFLKKNEHYRRSLGQQGGSKSAVMDVVRKINWSFFKSKDVEHLRRSLQSKLLSVNVLVAAANFFNDYEKPLRDFDPPSTQGEDKRLPYRYSDNVPSREDTIKHEAEDILWDEKPQLKWNLFRKLTGKIGIGIRDQTYSQREPAPAFSNVAWSYCLGKMITVRRFVVVREGMHNCFCLSIRTFNKSGCSRLSPEEQSNYAIIYTNSKPPSLLPGESNVTKTPIRIRADHPSTTLPTTARVDFSRVYQVKHDVWSKALGLVHEDCVETLLDQFEHTQSVEASKKFEDINGNTIRELDRAIVEEAKLRKPGFQTLEMMPVEA</sequence>
<dbReference type="PANTHER" id="PTHR38886">
    <property type="entry name" value="SESA DOMAIN-CONTAINING PROTEIN"/>
    <property type="match status" value="1"/>
</dbReference>
<name>A0AAF0DAU0_9EURO</name>
<accession>A0AAF0DAU0</accession>
<dbReference type="Pfam" id="PF20233">
    <property type="entry name" value="DUF6590"/>
    <property type="match status" value="1"/>
</dbReference>
<evidence type="ECO:0000259" key="1">
    <source>
        <dbReference type="Pfam" id="PF20233"/>
    </source>
</evidence>
<dbReference type="Proteomes" id="UP001219355">
    <property type="component" value="Chromosome 1"/>
</dbReference>
<dbReference type="PANTHER" id="PTHR38886:SF1">
    <property type="entry name" value="NACHT-NTPASE AND P-LOOP NTPASES N-TERMINAL DOMAIN-CONTAINING PROTEIN"/>
    <property type="match status" value="1"/>
</dbReference>